<feature type="domain" description="Cyclic nucleotide-binding" evidence="2">
    <location>
        <begin position="271"/>
        <end position="309"/>
    </location>
</feature>
<evidence type="ECO:0000313" key="4">
    <source>
        <dbReference type="EMBL" id="MDF9406986.1"/>
    </source>
</evidence>
<dbReference type="PROSITE" id="PS50042">
    <property type="entry name" value="CNMP_BINDING_3"/>
    <property type="match status" value="1"/>
</dbReference>
<dbReference type="PROSITE" id="PS51272">
    <property type="entry name" value="SLH"/>
    <property type="match status" value="4"/>
</dbReference>
<dbReference type="Pfam" id="PF00395">
    <property type="entry name" value="SLH"/>
    <property type="match status" value="5"/>
</dbReference>
<dbReference type="InterPro" id="IPR051465">
    <property type="entry name" value="Cell_Envelope_Struct_Comp"/>
</dbReference>
<protein>
    <submittedName>
        <fullName evidence="4">S-layer homology domain-containing protein</fullName>
    </submittedName>
</protein>
<dbReference type="PANTHER" id="PTHR43308">
    <property type="entry name" value="OUTER MEMBRANE PROTEIN ALPHA-RELATED"/>
    <property type="match status" value="1"/>
</dbReference>
<keyword evidence="1" id="KW-0677">Repeat</keyword>
<dbReference type="AlphaFoldDB" id="A0A9X4JUU8"/>
<comment type="caution">
    <text evidence="4">The sequence shown here is derived from an EMBL/GenBank/DDBJ whole genome shotgun (WGS) entry which is preliminary data.</text>
</comment>
<dbReference type="InterPro" id="IPR000595">
    <property type="entry name" value="cNMP-bd_dom"/>
</dbReference>
<dbReference type="InterPro" id="IPR001119">
    <property type="entry name" value="SLH_dom"/>
</dbReference>
<feature type="domain" description="SLH" evidence="3">
    <location>
        <begin position="15"/>
        <end position="75"/>
    </location>
</feature>
<evidence type="ECO:0000313" key="5">
    <source>
        <dbReference type="Proteomes" id="UP001154312"/>
    </source>
</evidence>
<gene>
    <name evidence="4" type="ORF">L7E55_01185</name>
</gene>
<evidence type="ECO:0000256" key="1">
    <source>
        <dbReference type="ARBA" id="ARBA00022737"/>
    </source>
</evidence>
<evidence type="ECO:0000259" key="2">
    <source>
        <dbReference type="PROSITE" id="PS50042"/>
    </source>
</evidence>
<dbReference type="SUPFAM" id="SSF89372">
    <property type="entry name" value="Fucose-specific lectin"/>
    <property type="match status" value="1"/>
</dbReference>
<evidence type="ECO:0000259" key="3">
    <source>
        <dbReference type="PROSITE" id="PS51272"/>
    </source>
</evidence>
<proteinExistence type="predicted"/>
<name>A0A9X4JUU8_9FIRM</name>
<keyword evidence="5" id="KW-1185">Reference proteome</keyword>
<dbReference type="EMBL" id="JAKOAV010000001">
    <property type="protein sequence ID" value="MDF9406986.1"/>
    <property type="molecule type" value="Genomic_DNA"/>
</dbReference>
<feature type="domain" description="SLH" evidence="3">
    <location>
        <begin position="546"/>
        <end position="605"/>
    </location>
</feature>
<organism evidence="4 5">
    <name type="scientific">Pelotomaculum isophthalicicum JI</name>
    <dbReference type="NCBI Taxonomy" id="947010"/>
    <lineage>
        <taxon>Bacteria</taxon>
        <taxon>Bacillati</taxon>
        <taxon>Bacillota</taxon>
        <taxon>Clostridia</taxon>
        <taxon>Eubacteriales</taxon>
        <taxon>Desulfotomaculaceae</taxon>
        <taxon>Pelotomaculum</taxon>
    </lineage>
</organism>
<dbReference type="RefSeq" id="WP_277442131.1">
    <property type="nucleotide sequence ID" value="NZ_JAKOAV010000001.1"/>
</dbReference>
<dbReference type="PANTHER" id="PTHR43308:SF5">
    <property type="entry name" value="S-LAYER PROTEIN _ PEPTIDOGLYCAN ENDO-BETA-N-ACETYLGLUCOSAMINIDASE"/>
    <property type="match status" value="1"/>
</dbReference>
<dbReference type="Gene3D" id="2.120.10.70">
    <property type="entry name" value="Fucose-specific lectin"/>
    <property type="match status" value="1"/>
</dbReference>
<sequence>MPYASAVGEIAVQPDKPLFTDLAETSPLYPYVRYLAEKGIISGFPDGTFRPTESLTRAQAAKVMVLTKNLSEVKEISPTYQDVPADHWAFGVIEAATKAGLFTGYPDGTFNPDGVITRAEAIALLFRLSGGALSDKKVEIGDVATGHWAYRQVATAIEAGLVELPSDKLFQPDLAFRRGDLARSLSAMITIGPDLRTAALTGKLTVKKGKVTFTTGDGVSHEVGGEEQISAGTKVATDNQGKAEITFDDGSGMLLEANTIIEITKAEGFTYMRQDGSPGVAVDKLVVKLKQGNIFGALASRYDNPAQTTGEKKTAFFDKVEKHTLVLASTEMPPGLSGILIAEGGSASGGSEEIPWWNEPYAERERVVVDMPWGVAAIRGTFWMNQVSAGGQSTSLITGHAVVTSGGQTVSVTAGQSTVITSQNAPPTPPAALTQNQVQAWAAVEKFVNERAQEIQNNIPPPPAPVVLPPEMPVEQSLVTVGQQQQTANIVETVKQSYNQVTGSVNTPTATTPPISSGGSNPVLLTRAKAAQLLVEKIGLTPDSSTETLFTDVPLNHSAAGYIYVSMKNGWLIGYPDGSFHPEGRVTRAELATLLCKIFAFPSYVPATPTFSDISMHWAKTFIEKLANKGIINGYPDGTFRPDDYITENDAGTVLSRINVAAYTWSVETVDSAGDVGNYNSMSLDAANNPHISYYDYYDATNGDLKYARWDGTTWLNEMVDGSVCNVGEYTSLALDTSYYPCISYYDATNGDLKYAHWNGTAWQKETVDGSVYDVGKYTSLALDSAGYPRIGYYDATHGDLKYAYWNGTAWQNETVDGSVYNVGEYVSLALDTAGYPHICYRDVDNGCLKYAYKDGSGWHTEIVDGSVDDCVGWYSTIAIDAASHPHIGYYDMTNGDLKYAYKDGSGWHVEIVDSAGTVGWSTSLVLDSDGCPHLSYDSCDSLEIKYAYKNSSGWHIETVTSINSSSESTSIALDSYGHPRISFYDTFLDDLIYITRQW</sequence>
<dbReference type="Proteomes" id="UP001154312">
    <property type="component" value="Unassembled WGS sequence"/>
</dbReference>
<accession>A0A9X4JUU8</accession>
<reference evidence="4" key="1">
    <citation type="submission" date="2022-02" db="EMBL/GenBank/DDBJ databases">
        <authorList>
            <person name="Leng L."/>
        </authorList>
    </citation>
    <scope>NUCLEOTIDE SEQUENCE</scope>
    <source>
        <strain evidence="4">JI</strain>
    </source>
</reference>
<feature type="domain" description="SLH" evidence="3">
    <location>
        <begin position="76"/>
        <end position="139"/>
    </location>
</feature>
<feature type="domain" description="SLH" evidence="3">
    <location>
        <begin position="606"/>
        <end position="669"/>
    </location>
</feature>